<dbReference type="Proteomes" id="UP000730482">
    <property type="component" value="Unassembled WGS sequence"/>
</dbReference>
<name>A0ABS5KIT8_9ACTN</name>
<evidence type="ECO:0000313" key="1">
    <source>
        <dbReference type="EMBL" id="MBS2546239.1"/>
    </source>
</evidence>
<organism evidence="1 2">
    <name type="scientific">Catenulispora pinistramenti</name>
    <dbReference type="NCBI Taxonomy" id="2705254"/>
    <lineage>
        <taxon>Bacteria</taxon>
        <taxon>Bacillati</taxon>
        <taxon>Actinomycetota</taxon>
        <taxon>Actinomycetes</taxon>
        <taxon>Catenulisporales</taxon>
        <taxon>Catenulisporaceae</taxon>
        <taxon>Catenulispora</taxon>
    </lineage>
</organism>
<evidence type="ECO:0000313" key="2">
    <source>
        <dbReference type="Proteomes" id="UP000730482"/>
    </source>
</evidence>
<proteinExistence type="predicted"/>
<sequence length="128" mass="13446">MTEHTPGGETLDQTQVGVTETIQRNAAAHGADLNDPMTRAGFLGSMAALLALTHAEARLPEDQARTHAQAMLDLVDALGVDTPSFNAGWDALLAVHASMMNNAVKAGTLDTESKDILFDAAARLLHNG</sequence>
<keyword evidence="2" id="KW-1185">Reference proteome</keyword>
<dbReference type="RefSeq" id="WP_212007889.1">
    <property type="nucleotide sequence ID" value="NZ_JAAFYZ010000010.1"/>
</dbReference>
<reference evidence="1 2" key="1">
    <citation type="submission" date="2020-02" db="EMBL/GenBank/DDBJ databases">
        <title>Acidophilic actinobacteria isolated from forest soil.</title>
        <authorList>
            <person name="Golinska P."/>
        </authorList>
    </citation>
    <scope>NUCLEOTIDE SEQUENCE [LARGE SCALE GENOMIC DNA]</scope>
    <source>
        <strain evidence="1 2">NL8</strain>
    </source>
</reference>
<gene>
    <name evidence="1" type="ORF">KGQ19_05090</name>
</gene>
<comment type="caution">
    <text evidence="1">The sequence shown here is derived from an EMBL/GenBank/DDBJ whole genome shotgun (WGS) entry which is preliminary data.</text>
</comment>
<protein>
    <submittedName>
        <fullName evidence="1">Uncharacterized protein</fullName>
    </submittedName>
</protein>
<dbReference type="EMBL" id="JAAFYZ010000010">
    <property type="protein sequence ID" value="MBS2546239.1"/>
    <property type="molecule type" value="Genomic_DNA"/>
</dbReference>
<accession>A0ABS5KIT8</accession>